<dbReference type="GO" id="GO:0016799">
    <property type="term" value="F:hydrolase activity, hydrolyzing N-glycosyl compounds"/>
    <property type="evidence" value="ECO:0007669"/>
    <property type="project" value="InterPro"/>
</dbReference>
<protein>
    <submittedName>
        <fullName evidence="1">Uncharacterized protein</fullName>
    </submittedName>
</protein>
<gene>
    <name evidence="1" type="ORF">N7530_010668</name>
</gene>
<name>A0A9W9WHU8_9EURO</name>
<sequence length="175" mass="19569">MPNRYQASDDKRQAVLEGALAQENNTLEAEGNDLTSDNPSRRPENSISAWIFMLQMVHKYPSTGALTNIPLAARMDPQFASLAKDLMIMYQYHDRLLLRSDCCLDNIFIAGNVANRVFRPSSPWKQSSPSLEVDTAYGSPNYGTIHMTSADLKWDRSMGLSSDGLVLCRKYFGLA</sequence>
<comment type="caution">
    <text evidence="1">The sequence shown here is derived from an EMBL/GenBank/DDBJ whole genome shotgun (WGS) entry which is preliminary data.</text>
</comment>
<evidence type="ECO:0000313" key="1">
    <source>
        <dbReference type="EMBL" id="KAJ5462463.1"/>
    </source>
</evidence>
<dbReference type="OrthoDB" id="4362833at2759"/>
<organism evidence="1 2">
    <name type="scientific">Penicillium desertorum</name>
    <dbReference type="NCBI Taxonomy" id="1303715"/>
    <lineage>
        <taxon>Eukaryota</taxon>
        <taxon>Fungi</taxon>
        <taxon>Dikarya</taxon>
        <taxon>Ascomycota</taxon>
        <taxon>Pezizomycotina</taxon>
        <taxon>Eurotiomycetes</taxon>
        <taxon>Eurotiomycetidae</taxon>
        <taxon>Eurotiales</taxon>
        <taxon>Aspergillaceae</taxon>
        <taxon>Penicillium</taxon>
    </lineage>
</organism>
<dbReference type="Gene3D" id="3.90.245.10">
    <property type="entry name" value="Ribonucleoside hydrolase-like"/>
    <property type="match status" value="1"/>
</dbReference>
<proteinExistence type="predicted"/>
<evidence type="ECO:0000313" key="2">
    <source>
        <dbReference type="Proteomes" id="UP001147760"/>
    </source>
</evidence>
<dbReference type="SUPFAM" id="SSF53590">
    <property type="entry name" value="Nucleoside hydrolase"/>
    <property type="match status" value="1"/>
</dbReference>
<dbReference type="InterPro" id="IPR036452">
    <property type="entry name" value="Ribo_hydro-like"/>
</dbReference>
<accession>A0A9W9WHU8</accession>
<dbReference type="Proteomes" id="UP001147760">
    <property type="component" value="Unassembled WGS sequence"/>
</dbReference>
<keyword evidence="2" id="KW-1185">Reference proteome</keyword>
<reference evidence="1" key="2">
    <citation type="journal article" date="2023" name="IMA Fungus">
        <title>Comparative genomic study of the Penicillium genus elucidates a diverse pangenome and 15 lateral gene transfer events.</title>
        <authorList>
            <person name="Petersen C."/>
            <person name="Sorensen T."/>
            <person name="Nielsen M.R."/>
            <person name="Sondergaard T.E."/>
            <person name="Sorensen J.L."/>
            <person name="Fitzpatrick D.A."/>
            <person name="Frisvad J.C."/>
            <person name="Nielsen K.L."/>
        </authorList>
    </citation>
    <scope>NUCLEOTIDE SEQUENCE</scope>
    <source>
        <strain evidence="1">IBT 17660</strain>
    </source>
</reference>
<reference evidence="1" key="1">
    <citation type="submission" date="2022-12" db="EMBL/GenBank/DDBJ databases">
        <authorList>
            <person name="Petersen C."/>
        </authorList>
    </citation>
    <scope>NUCLEOTIDE SEQUENCE</scope>
    <source>
        <strain evidence="1">IBT 17660</strain>
    </source>
</reference>
<dbReference type="EMBL" id="JAPWDO010000007">
    <property type="protein sequence ID" value="KAJ5462463.1"/>
    <property type="molecule type" value="Genomic_DNA"/>
</dbReference>
<dbReference type="AlphaFoldDB" id="A0A9W9WHU8"/>